<dbReference type="Proteomes" id="UP000765509">
    <property type="component" value="Unassembled WGS sequence"/>
</dbReference>
<evidence type="ECO:0000256" key="3">
    <source>
        <dbReference type="SAM" id="MobiDB-lite"/>
    </source>
</evidence>
<dbReference type="Pfam" id="PF13650">
    <property type="entry name" value="Asp_protease_2"/>
    <property type="match status" value="1"/>
</dbReference>
<dbReference type="PROSITE" id="PS00141">
    <property type="entry name" value="ASP_PROTEASE"/>
    <property type="match status" value="1"/>
</dbReference>
<sequence length="235" mass="27174">MEIFIGKEEYPIKALVDTGAELNIIPQEIAIKASLTTRTLNMNLRGTGGNTTSLVALSEFTPIILVSGKKDQNSKRNITIINLTQKTHELSISPKRDKFCQYNQWLNNLKRKLADSTAEDELPNIVYKPIDNNEETFQILVDANEKIKGSPFKTEPKRKKVRFGEHDELSDEEIINEIEKDFKIMEEGDKKVKDTYHINFVDRALNNQEEPYEWQLEKPEFIQQTTNEEDEKESI</sequence>
<evidence type="ECO:0000256" key="1">
    <source>
        <dbReference type="ARBA" id="ARBA00022750"/>
    </source>
</evidence>
<gene>
    <name evidence="5" type="ORF">O181_035624</name>
</gene>
<keyword evidence="1" id="KW-0645">Protease</keyword>
<dbReference type="InterPro" id="IPR001995">
    <property type="entry name" value="Peptidase_A2_cat"/>
</dbReference>
<dbReference type="Gene3D" id="2.40.70.10">
    <property type="entry name" value="Acid Proteases"/>
    <property type="match status" value="1"/>
</dbReference>
<dbReference type="InterPro" id="IPR001969">
    <property type="entry name" value="Aspartic_peptidase_AS"/>
</dbReference>
<accession>A0A9Q3HAQ3</accession>
<keyword evidence="2" id="KW-0378">Hydrolase</keyword>
<keyword evidence="1" id="KW-0064">Aspartyl protease</keyword>
<feature type="domain" description="Peptidase A2" evidence="4">
    <location>
        <begin position="12"/>
        <end position="49"/>
    </location>
</feature>
<dbReference type="AlphaFoldDB" id="A0A9Q3HAQ3"/>
<dbReference type="SUPFAM" id="SSF50630">
    <property type="entry name" value="Acid proteases"/>
    <property type="match status" value="1"/>
</dbReference>
<evidence type="ECO:0000256" key="2">
    <source>
        <dbReference type="ARBA" id="ARBA00022801"/>
    </source>
</evidence>
<dbReference type="GO" id="GO:0006508">
    <property type="term" value="P:proteolysis"/>
    <property type="evidence" value="ECO:0007669"/>
    <property type="project" value="InterPro"/>
</dbReference>
<keyword evidence="6" id="KW-1185">Reference proteome</keyword>
<evidence type="ECO:0000313" key="6">
    <source>
        <dbReference type="Proteomes" id="UP000765509"/>
    </source>
</evidence>
<dbReference type="EMBL" id="AVOT02013350">
    <property type="protein sequence ID" value="MBW0495909.1"/>
    <property type="molecule type" value="Genomic_DNA"/>
</dbReference>
<evidence type="ECO:0000313" key="5">
    <source>
        <dbReference type="EMBL" id="MBW0495909.1"/>
    </source>
</evidence>
<feature type="region of interest" description="Disordered" evidence="3">
    <location>
        <begin position="211"/>
        <end position="235"/>
    </location>
</feature>
<reference evidence="5" key="1">
    <citation type="submission" date="2021-03" db="EMBL/GenBank/DDBJ databases">
        <title>Draft genome sequence of rust myrtle Austropuccinia psidii MF-1, a brazilian biotype.</title>
        <authorList>
            <person name="Quecine M.C."/>
            <person name="Pachon D.M.R."/>
            <person name="Bonatelli M.L."/>
            <person name="Correr F.H."/>
            <person name="Franceschini L.M."/>
            <person name="Leite T.F."/>
            <person name="Margarido G.R.A."/>
            <person name="Almeida C.A."/>
            <person name="Ferrarezi J.A."/>
            <person name="Labate C.A."/>
        </authorList>
    </citation>
    <scope>NUCLEOTIDE SEQUENCE</scope>
    <source>
        <strain evidence="5">MF-1</strain>
    </source>
</reference>
<organism evidence="5 6">
    <name type="scientific">Austropuccinia psidii MF-1</name>
    <dbReference type="NCBI Taxonomy" id="1389203"/>
    <lineage>
        <taxon>Eukaryota</taxon>
        <taxon>Fungi</taxon>
        <taxon>Dikarya</taxon>
        <taxon>Basidiomycota</taxon>
        <taxon>Pucciniomycotina</taxon>
        <taxon>Pucciniomycetes</taxon>
        <taxon>Pucciniales</taxon>
        <taxon>Sphaerophragmiaceae</taxon>
        <taxon>Austropuccinia</taxon>
    </lineage>
</organism>
<comment type="caution">
    <text evidence="5">The sequence shown here is derived from an EMBL/GenBank/DDBJ whole genome shotgun (WGS) entry which is preliminary data.</text>
</comment>
<protein>
    <recommendedName>
        <fullName evidence="4">Peptidase A2 domain-containing protein</fullName>
    </recommendedName>
</protein>
<dbReference type="PROSITE" id="PS50175">
    <property type="entry name" value="ASP_PROT_RETROV"/>
    <property type="match status" value="1"/>
</dbReference>
<dbReference type="InterPro" id="IPR021109">
    <property type="entry name" value="Peptidase_aspartic_dom_sf"/>
</dbReference>
<evidence type="ECO:0000259" key="4">
    <source>
        <dbReference type="PROSITE" id="PS50175"/>
    </source>
</evidence>
<name>A0A9Q3HAQ3_9BASI</name>
<proteinExistence type="predicted"/>
<dbReference type="GO" id="GO:0004190">
    <property type="term" value="F:aspartic-type endopeptidase activity"/>
    <property type="evidence" value="ECO:0007669"/>
    <property type="project" value="UniProtKB-KW"/>
</dbReference>